<proteinExistence type="inferred from homology"/>
<evidence type="ECO:0000256" key="2">
    <source>
        <dbReference type="ARBA" id="ARBA00023002"/>
    </source>
</evidence>
<dbReference type="EMBL" id="JBHTBH010000010">
    <property type="protein sequence ID" value="MFC7330186.1"/>
    <property type="molecule type" value="Genomic_DNA"/>
</dbReference>
<feature type="domain" description="Ketoreductase" evidence="4">
    <location>
        <begin position="24"/>
        <end position="187"/>
    </location>
</feature>
<name>A0ABW2KLR4_9ACTN</name>
<gene>
    <name evidence="5" type="ORF">ACFQRF_20875</name>
</gene>
<dbReference type="SUPFAM" id="SSF51735">
    <property type="entry name" value="NAD(P)-binding Rossmann-fold domains"/>
    <property type="match status" value="1"/>
</dbReference>
<dbReference type="Pfam" id="PF13561">
    <property type="entry name" value="adh_short_C2"/>
    <property type="match status" value="1"/>
</dbReference>
<sequence length="245" mass="24807">MTAGESCTHRGGESAAARETAPHAVVTGASSGIGRAVTERLLGAGWRVTALSRRPVEPAGTALHWVEADLADLDAIPAAVAGVTRADAVVHAAGLQRSARLGALSTADGTAMWRVHVAATEVLVGTLIDRVPDGGRVVLVGSRTMTGVPGKSQYAATKAALAALARSWAAELVTRRVTVNVVAPGPTDTPMLQDPARATTPPRVPPMGRLIDPAEVAGTVAFLLGPDARSITGQTLVVCAGASLG</sequence>
<evidence type="ECO:0000313" key="6">
    <source>
        <dbReference type="Proteomes" id="UP001596540"/>
    </source>
</evidence>
<dbReference type="SMART" id="SM00822">
    <property type="entry name" value="PKS_KR"/>
    <property type="match status" value="1"/>
</dbReference>
<comment type="similarity">
    <text evidence="1">Belongs to the short-chain dehydrogenases/reductases (SDR) family.</text>
</comment>
<dbReference type="PRINTS" id="PR00081">
    <property type="entry name" value="GDHRDH"/>
</dbReference>
<evidence type="ECO:0000256" key="3">
    <source>
        <dbReference type="SAM" id="MobiDB-lite"/>
    </source>
</evidence>
<keyword evidence="6" id="KW-1185">Reference proteome</keyword>
<dbReference type="InterPro" id="IPR036291">
    <property type="entry name" value="NAD(P)-bd_dom_sf"/>
</dbReference>
<protein>
    <submittedName>
        <fullName evidence="5">SDR family NAD(P)-dependent oxidoreductase</fullName>
        <ecNumber evidence="5">1.1.1.-</ecNumber>
    </submittedName>
</protein>
<dbReference type="Gene3D" id="3.40.50.720">
    <property type="entry name" value="NAD(P)-binding Rossmann-like Domain"/>
    <property type="match status" value="1"/>
</dbReference>
<dbReference type="InterPro" id="IPR002347">
    <property type="entry name" value="SDR_fam"/>
</dbReference>
<dbReference type="RefSeq" id="WP_379872820.1">
    <property type="nucleotide sequence ID" value="NZ_JBHTBH010000010.1"/>
</dbReference>
<evidence type="ECO:0000313" key="5">
    <source>
        <dbReference type="EMBL" id="MFC7330186.1"/>
    </source>
</evidence>
<evidence type="ECO:0000256" key="1">
    <source>
        <dbReference type="ARBA" id="ARBA00006484"/>
    </source>
</evidence>
<dbReference type="GO" id="GO:0016491">
    <property type="term" value="F:oxidoreductase activity"/>
    <property type="evidence" value="ECO:0007669"/>
    <property type="project" value="UniProtKB-KW"/>
</dbReference>
<dbReference type="CDD" id="cd05233">
    <property type="entry name" value="SDR_c"/>
    <property type="match status" value="1"/>
</dbReference>
<accession>A0ABW2KLR4</accession>
<dbReference type="Proteomes" id="UP001596540">
    <property type="component" value="Unassembled WGS sequence"/>
</dbReference>
<feature type="region of interest" description="Disordered" evidence="3">
    <location>
        <begin position="1"/>
        <end position="23"/>
    </location>
</feature>
<dbReference type="InterPro" id="IPR051122">
    <property type="entry name" value="SDR_DHRS6-like"/>
</dbReference>
<comment type="caution">
    <text evidence="5">The sequence shown here is derived from an EMBL/GenBank/DDBJ whole genome shotgun (WGS) entry which is preliminary data.</text>
</comment>
<evidence type="ECO:0000259" key="4">
    <source>
        <dbReference type="SMART" id="SM00822"/>
    </source>
</evidence>
<dbReference type="PANTHER" id="PTHR43477:SF1">
    <property type="entry name" value="DIHYDROANTICAPSIN 7-DEHYDROGENASE"/>
    <property type="match status" value="1"/>
</dbReference>
<keyword evidence="2 5" id="KW-0560">Oxidoreductase</keyword>
<dbReference type="EC" id="1.1.1.-" evidence="5"/>
<dbReference type="PANTHER" id="PTHR43477">
    <property type="entry name" value="DIHYDROANTICAPSIN 7-DEHYDROGENASE"/>
    <property type="match status" value="1"/>
</dbReference>
<dbReference type="InterPro" id="IPR057326">
    <property type="entry name" value="KR_dom"/>
</dbReference>
<reference evidence="6" key="1">
    <citation type="journal article" date="2019" name="Int. J. Syst. Evol. Microbiol.">
        <title>The Global Catalogue of Microorganisms (GCM) 10K type strain sequencing project: providing services to taxonomists for standard genome sequencing and annotation.</title>
        <authorList>
            <consortium name="The Broad Institute Genomics Platform"/>
            <consortium name="The Broad Institute Genome Sequencing Center for Infectious Disease"/>
            <person name="Wu L."/>
            <person name="Ma J."/>
        </authorList>
    </citation>
    <scope>NUCLEOTIDE SEQUENCE [LARGE SCALE GENOMIC DNA]</scope>
    <source>
        <strain evidence="6">CGMCC 4.7382</strain>
    </source>
</reference>
<feature type="region of interest" description="Disordered" evidence="3">
    <location>
        <begin position="185"/>
        <end position="205"/>
    </location>
</feature>
<organism evidence="5 6">
    <name type="scientific">Marinactinospora rubrisoli</name>
    <dbReference type="NCBI Taxonomy" id="2715399"/>
    <lineage>
        <taxon>Bacteria</taxon>
        <taxon>Bacillati</taxon>
        <taxon>Actinomycetota</taxon>
        <taxon>Actinomycetes</taxon>
        <taxon>Streptosporangiales</taxon>
        <taxon>Nocardiopsidaceae</taxon>
        <taxon>Marinactinospora</taxon>
    </lineage>
</organism>